<dbReference type="InterPro" id="IPR043502">
    <property type="entry name" value="DNA/RNA_pol_sf"/>
</dbReference>
<dbReference type="SUPFAM" id="SSF56672">
    <property type="entry name" value="DNA/RNA polymerases"/>
    <property type="match status" value="1"/>
</dbReference>
<dbReference type="AlphaFoldDB" id="A0A813AUX3"/>
<evidence type="ECO:0000313" key="1">
    <source>
        <dbReference type="EMBL" id="CAE7879470.1"/>
    </source>
</evidence>
<feature type="non-terminal residue" evidence="1">
    <location>
        <position position="1"/>
    </location>
</feature>
<evidence type="ECO:0000313" key="2">
    <source>
        <dbReference type="Proteomes" id="UP000601435"/>
    </source>
</evidence>
<accession>A0A813AUX3</accession>
<name>A0A813AUX3_9DINO</name>
<dbReference type="EMBL" id="CAJNJA010063417">
    <property type="protein sequence ID" value="CAE7879470.1"/>
    <property type="molecule type" value="Genomic_DNA"/>
</dbReference>
<keyword evidence="2" id="KW-1185">Reference proteome</keyword>
<reference evidence="1" key="1">
    <citation type="submission" date="2021-02" db="EMBL/GenBank/DDBJ databases">
        <authorList>
            <person name="Dougan E. K."/>
            <person name="Rhodes N."/>
            <person name="Thang M."/>
            <person name="Chan C."/>
        </authorList>
    </citation>
    <scope>NUCLEOTIDE SEQUENCE</scope>
</reference>
<proteinExistence type="predicted"/>
<sequence length="576" mass="64505">ILEIVASLLSSSPVDILRLMKIAFMRVLNQVAASLGWPDEALHDELVRGFRITGLQDASGVFGLDPRPASGTKEDLLKQSKHLRPALWAKIKGAPLDSLGRELWDITYAEYRDKSWLEEPRTFSQLEQLMPEGWVPTRRFPVVQHDKLRPIDDLTECGTNGACSTLDKLDLRALDETVFTAMLIMRCLESRCFALRLDDGRVLRGRVHPYWLQHPDRACVLVKTVDLKSAYKQLALHPDDRRFSVISLKDPADDEPKGFLCWVLPFGSIASVGHFNRVARLVQRIFHEMKLLAANYFDDYPLLEVAELSQNADRCAKAVLELFGFTWAKDKDEAFSPCTDLLGVRAGRLAMPDIRWIERAHHDVKLDDLDKNVFRMLASRVASGKPRVLTASTSAARALVFTDGACEGEEGNQQLTIGGVLYFWTGRAWFTRWFSGFVPAELASSWRAAGKRHLIGPTELYAVIVARHVWSRFLDNTRSMFFIDHAGVLSSCIKGTSRDSEWRKLFLAFEKIDSSSPSLTWYARVPSQSNPSDSPSRGSSDFPTFGSVTCDVASCPIAKCSLRAVVSEVGEKGVVP</sequence>
<comment type="caution">
    <text evidence="1">The sequence shown here is derived from an EMBL/GenBank/DDBJ whole genome shotgun (WGS) entry which is preliminary data.</text>
</comment>
<gene>
    <name evidence="1" type="primary">bath-40</name>
    <name evidence="1" type="ORF">SNEC2469_LOCUS28801</name>
</gene>
<organism evidence="1 2">
    <name type="scientific">Symbiodinium necroappetens</name>
    <dbReference type="NCBI Taxonomy" id="1628268"/>
    <lineage>
        <taxon>Eukaryota</taxon>
        <taxon>Sar</taxon>
        <taxon>Alveolata</taxon>
        <taxon>Dinophyceae</taxon>
        <taxon>Suessiales</taxon>
        <taxon>Symbiodiniaceae</taxon>
        <taxon>Symbiodinium</taxon>
    </lineage>
</organism>
<protein>
    <submittedName>
        <fullName evidence="1">Bath-40 protein</fullName>
    </submittedName>
</protein>
<dbReference type="Proteomes" id="UP000601435">
    <property type="component" value="Unassembled WGS sequence"/>
</dbReference>
<dbReference type="OrthoDB" id="434521at2759"/>